<protein>
    <recommendedName>
        <fullName evidence="5">CCHC-type domain-containing protein</fullName>
    </recommendedName>
</protein>
<dbReference type="Pfam" id="PF14111">
    <property type="entry name" value="DUF4283"/>
    <property type="match status" value="1"/>
</dbReference>
<proteinExistence type="predicted"/>
<dbReference type="InterPro" id="IPR025558">
    <property type="entry name" value="DUF4283"/>
</dbReference>
<dbReference type="InterPro" id="IPR025836">
    <property type="entry name" value="Zn_knuckle_CX2CX4HX4C"/>
</dbReference>
<dbReference type="AlphaFoldDB" id="A0AAV0E4C8"/>
<dbReference type="EMBL" id="CAMAPF010000219">
    <property type="protein sequence ID" value="CAH9114270.1"/>
    <property type="molecule type" value="Genomic_DNA"/>
</dbReference>
<evidence type="ECO:0000313" key="4">
    <source>
        <dbReference type="Proteomes" id="UP001152523"/>
    </source>
</evidence>
<dbReference type="Proteomes" id="UP001152523">
    <property type="component" value="Unassembled WGS sequence"/>
</dbReference>
<dbReference type="InterPro" id="IPR040256">
    <property type="entry name" value="At4g02000-like"/>
</dbReference>
<dbReference type="PANTHER" id="PTHR31286:SF153">
    <property type="entry name" value="DUF4283 DOMAIN PROTEIN"/>
    <property type="match status" value="1"/>
</dbReference>
<dbReference type="Pfam" id="PF14392">
    <property type="entry name" value="zf-CCHC_4"/>
    <property type="match status" value="1"/>
</dbReference>
<sequence length="181" mass="21157">MAALWRLGKGVSIEEIGEKRYIFIFFHSVDVNRVLDYGPWLFDKNMIALRAIKPRDIPLKVLLDTVELWVHVHNVTYSHDNLGTARRIGNYLGEFVRWDDTQFGGKWESYMRVRVRMNVTKPLKVETILMNGKGEGYWVAFKYEKLPSLCFCCGVIGHVEKYCLLYEKGDQALTRPYSSWL</sequence>
<feature type="domain" description="DUF4283" evidence="1">
    <location>
        <begin position="1"/>
        <end position="54"/>
    </location>
</feature>
<gene>
    <name evidence="3" type="ORF">CEPIT_LOCUS20642</name>
</gene>
<name>A0AAV0E4C8_9ASTE</name>
<comment type="caution">
    <text evidence="3">The sequence shown here is derived from an EMBL/GenBank/DDBJ whole genome shotgun (WGS) entry which is preliminary data.</text>
</comment>
<evidence type="ECO:0000259" key="1">
    <source>
        <dbReference type="Pfam" id="PF14111"/>
    </source>
</evidence>
<reference evidence="3" key="1">
    <citation type="submission" date="2022-07" db="EMBL/GenBank/DDBJ databases">
        <authorList>
            <person name="Macas J."/>
            <person name="Novak P."/>
            <person name="Neumann P."/>
        </authorList>
    </citation>
    <scope>NUCLEOTIDE SEQUENCE</scope>
</reference>
<evidence type="ECO:0000259" key="2">
    <source>
        <dbReference type="Pfam" id="PF14392"/>
    </source>
</evidence>
<dbReference type="PANTHER" id="PTHR31286">
    <property type="entry name" value="GLYCINE-RICH CELL WALL STRUCTURAL PROTEIN 1.8-LIKE"/>
    <property type="match status" value="1"/>
</dbReference>
<feature type="domain" description="Zinc knuckle CX2CX4HX4C" evidence="2">
    <location>
        <begin position="117"/>
        <end position="164"/>
    </location>
</feature>
<evidence type="ECO:0008006" key="5">
    <source>
        <dbReference type="Google" id="ProtNLM"/>
    </source>
</evidence>
<evidence type="ECO:0000313" key="3">
    <source>
        <dbReference type="EMBL" id="CAH9114270.1"/>
    </source>
</evidence>
<keyword evidence="4" id="KW-1185">Reference proteome</keyword>
<accession>A0AAV0E4C8</accession>
<organism evidence="3 4">
    <name type="scientific">Cuscuta epithymum</name>
    <dbReference type="NCBI Taxonomy" id="186058"/>
    <lineage>
        <taxon>Eukaryota</taxon>
        <taxon>Viridiplantae</taxon>
        <taxon>Streptophyta</taxon>
        <taxon>Embryophyta</taxon>
        <taxon>Tracheophyta</taxon>
        <taxon>Spermatophyta</taxon>
        <taxon>Magnoliopsida</taxon>
        <taxon>eudicotyledons</taxon>
        <taxon>Gunneridae</taxon>
        <taxon>Pentapetalae</taxon>
        <taxon>asterids</taxon>
        <taxon>lamiids</taxon>
        <taxon>Solanales</taxon>
        <taxon>Convolvulaceae</taxon>
        <taxon>Cuscuteae</taxon>
        <taxon>Cuscuta</taxon>
        <taxon>Cuscuta subgen. Cuscuta</taxon>
    </lineage>
</organism>